<feature type="region of interest" description="Disordered" evidence="2">
    <location>
        <begin position="337"/>
        <end position="375"/>
    </location>
</feature>
<sequence length="679" mass="77560">MPNDKNQLSTEPLDDAMKELLDLFNQCNNDKPSNQKQLSTNIDPIDDEQDVSTSPEMFAERNSETSQTKESTDTTMLQNPSKQHGKSFCSSQFDESDTIEKLQQRQSEFQNQLDEVLKVAKELELKQKRKLNGLVQGDRSGQQGESDDGDDDIELIEFHQIEIELRISELNRQLSNIQEELRLRLYKRLQSKTTGGLNNSTIECQQQTSKNNRDPPFRRNSAQTDESTPPSSSCSDETTATSTDTLTHSITKNSIDSELANQFDKCSLSKLAEEFTFQSTKCDRDDLIDGKDAHPSQNLDMTTPKADNTKKETENIDLQLAFEQNHNYEVILPTTGSDQKKINNIPSRTPSRIPTMSNAHRNFNNNDSTSQQKQRLLGTEVSIGSADNQTASNGYRNCPTNIDLERIEEGEEDDFDYYCNSERFRSIYEEKISPMIQATETDGCRSARENQQQHSNIAAYTATAHPMNTFLEPTISKNDDKTSNYASPKPSKDNRFNINNVNSAKRGNRPLTIYLPRPDEDLDLVEAIQSLGHDLNILSTDLKITPTSAQGYLYKSCSNNSKKWLKRYFHFNRESKVLSYYENEEQLVRKVNLPKCMIPFDEISDVYVDHRLSEKQKGATRKSYVFVLVTIKRKYLLASSKAETMRAWIDILFTAAKANDYFQQIEDNEKSLSFNYDEP</sequence>
<evidence type="ECO:0000256" key="2">
    <source>
        <dbReference type="SAM" id="MobiDB-lite"/>
    </source>
</evidence>
<dbReference type="InterPro" id="IPR011993">
    <property type="entry name" value="PH-like_dom_sf"/>
</dbReference>
<evidence type="ECO:0000259" key="3">
    <source>
        <dbReference type="PROSITE" id="PS50003"/>
    </source>
</evidence>
<dbReference type="SUPFAM" id="SSF50729">
    <property type="entry name" value="PH domain-like"/>
    <property type="match status" value="1"/>
</dbReference>
<feature type="compositionally biased region" description="Polar residues" evidence="2">
    <location>
        <begin position="194"/>
        <end position="210"/>
    </location>
</feature>
<keyword evidence="1" id="KW-0175">Coiled coil</keyword>
<gene>
    <name evidence="4" type="primary">Phldb1</name>
    <name evidence="4" type="ORF">g.20348</name>
</gene>
<feature type="region of interest" description="Disordered" evidence="2">
    <location>
        <begin position="194"/>
        <end position="245"/>
    </location>
</feature>
<dbReference type="EMBL" id="GGYP01002855">
    <property type="protein sequence ID" value="MDE47626.1"/>
    <property type="molecule type" value="Transcribed_RNA"/>
</dbReference>
<dbReference type="Pfam" id="PF00169">
    <property type="entry name" value="PH"/>
    <property type="match status" value="1"/>
</dbReference>
<proteinExistence type="predicted"/>
<feature type="coiled-coil region" evidence="1">
    <location>
        <begin position="99"/>
        <end position="126"/>
    </location>
</feature>
<feature type="region of interest" description="Disordered" evidence="2">
    <location>
        <begin position="26"/>
        <end position="92"/>
    </location>
</feature>
<evidence type="ECO:0000313" key="4">
    <source>
        <dbReference type="EMBL" id="MDE47626.1"/>
    </source>
</evidence>
<organism evidence="4">
    <name type="scientific">Aceria tosichella</name>
    <name type="common">wheat curl mite</name>
    <dbReference type="NCBI Taxonomy" id="561515"/>
    <lineage>
        <taxon>Eukaryota</taxon>
        <taxon>Metazoa</taxon>
        <taxon>Ecdysozoa</taxon>
        <taxon>Arthropoda</taxon>
        <taxon>Chelicerata</taxon>
        <taxon>Arachnida</taxon>
        <taxon>Acari</taxon>
        <taxon>Acariformes</taxon>
        <taxon>Trombidiformes</taxon>
        <taxon>Prostigmata</taxon>
        <taxon>Eupodina</taxon>
        <taxon>Eriophyoidea</taxon>
        <taxon>Eriophyidae</taxon>
        <taxon>Eriophyinae</taxon>
        <taxon>Aceriini</taxon>
        <taxon>Aceria</taxon>
    </lineage>
</organism>
<dbReference type="PROSITE" id="PS50003">
    <property type="entry name" value="PH_DOMAIN"/>
    <property type="match status" value="1"/>
</dbReference>
<feature type="compositionally biased region" description="Low complexity" evidence="2">
    <location>
        <begin position="231"/>
        <end position="245"/>
    </location>
</feature>
<feature type="compositionally biased region" description="Polar residues" evidence="2">
    <location>
        <begin position="337"/>
        <end position="374"/>
    </location>
</feature>
<feature type="region of interest" description="Disordered" evidence="2">
    <location>
        <begin position="284"/>
        <end position="310"/>
    </location>
</feature>
<feature type="region of interest" description="Disordered" evidence="2">
    <location>
        <begin position="473"/>
        <end position="497"/>
    </location>
</feature>
<dbReference type="InterPro" id="IPR052212">
    <property type="entry name" value="PH-like_domain"/>
</dbReference>
<feature type="compositionally biased region" description="Polar residues" evidence="2">
    <location>
        <begin position="220"/>
        <end position="230"/>
    </location>
</feature>
<evidence type="ECO:0000256" key="1">
    <source>
        <dbReference type="SAM" id="Coils"/>
    </source>
</evidence>
<accession>A0A6G1SAT1</accession>
<dbReference type="PANTHER" id="PTHR12156">
    <property type="entry name" value="PLECKSTRIN HOMOLOGY-LIKE DOMAIN, FAMILY B, MEMBER 3"/>
    <property type="match status" value="1"/>
</dbReference>
<feature type="compositionally biased region" description="Polar residues" evidence="2">
    <location>
        <begin position="64"/>
        <end position="92"/>
    </location>
</feature>
<dbReference type="PANTHER" id="PTHR12156:SF5">
    <property type="entry name" value="FI18040P1"/>
    <property type="match status" value="1"/>
</dbReference>
<feature type="domain" description="PH" evidence="3">
    <location>
        <begin position="546"/>
        <end position="657"/>
    </location>
</feature>
<dbReference type="SMART" id="SM00233">
    <property type="entry name" value="PH"/>
    <property type="match status" value="1"/>
</dbReference>
<dbReference type="AlphaFoldDB" id="A0A6G1SAT1"/>
<feature type="compositionally biased region" description="Basic and acidic residues" evidence="2">
    <location>
        <begin position="284"/>
        <end position="294"/>
    </location>
</feature>
<dbReference type="Gene3D" id="2.30.29.30">
    <property type="entry name" value="Pleckstrin-homology domain (PH domain)/Phosphotyrosine-binding domain (PTB)"/>
    <property type="match status" value="1"/>
</dbReference>
<dbReference type="InterPro" id="IPR001849">
    <property type="entry name" value="PH_domain"/>
</dbReference>
<feature type="compositionally biased region" description="Polar residues" evidence="2">
    <location>
        <begin position="26"/>
        <end position="42"/>
    </location>
</feature>
<protein>
    <submittedName>
        <fullName evidence="4">Pleckstrin y-like domain family B member 1</fullName>
    </submittedName>
</protein>
<reference evidence="4" key="1">
    <citation type="submission" date="2018-10" db="EMBL/GenBank/DDBJ databases">
        <title>Transcriptome assembly of Aceria tosichella (Wheat curl mite) Type 2.</title>
        <authorList>
            <person name="Scully E.D."/>
            <person name="Geib S.M."/>
            <person name="Palmer N.A."/>
            <person name="Gupta A.K."/>
            <person name="Sarath G."/>
            <person name="Tatineni S."/>
        </authorList>
    </citation>
    <scope>NUCLEOTIDE SEQUENCE</scope>
    <source>
        <strain evidence="4">LincolnNE</strain>
    </source>
</reference>
<name>A0A6G1SAT1_9ACAR</name>